<keyword evidence="5" id="KW-0269">Exonuclease</keyword>
<protein>
    <recommendedName>
        <fullName evidence="7">Exonuclease domain-containing protein</fullName>
    </recommendedName>
</protein>
<dbReference type="InterPro" id="IPR036397">
    <property type="entry name" value="RNaseH_sf"/>
</dbReference>
<comment type="subcellular location">
    <subcellularLocation>
        <location evidence="1">Nucleus</location>
    </subcellularLocation>
</comment>
<proteinExistence type="inferred from homology"/>
<dbReference type="AlphaFoldDB" id="A0A8J2RRK4"/>
<evidence type="ECO:0000256" key="5">
    <source>
        <dbReference type="ARBA" id="ARBA00022839"/>
    </source>
</evidence>
<name>A0A8J2RRK4_9CRUS</name>
<dbReference type="OrthoDB" id="206335at2759"/>
<evidence type="ECO:0000256" key="6">
    <source>
        <dbReference type="ARBA" id="ARBA00023242"/>
    </source>
</evidence>
<feature type="domain" description="Exonuclease" evidence="7">
    <location>
        <begin position="151"/>
        <end position="277"/>
    </location>
</feature>
<dbReference type="GO" id="GO:0005634">
    <property type="term" value="C:nucleus"/>
    <property type="evidence" value="ECO:0007669"/>
    <property type="project" value="UniProtKB-SubCell"/>
</dbReference>
<keyword evidence="4" id="KW-0378">Hydrolase</keyword>
<gene>
    <name evidence="8" type="ORF">DGAL_LOCUS10867</name>
</gene>
<dbReference type="PANTHER" id="PTHR12801">
    <property type="entry name" value="RNA EXONUCLEASE REXO1 / RECO3 FAMILY MEMBER-RELATED"/>
    <property type="match status" value="1"/>
</dbReference>
<reference evidence="8" key="1">
    <citation type="submission" date="2021-11" db="EMBL/GenBank/DDBJ databases">
        <authorList>
            <person name="Schell T."/>
        </authorList>
    </citation>
    <scope>NUCLEOTIDE SEQUENCE</scope>
    <source>
        <strain evidence="8">M5</strain>
    </source>
</reference>
<evidence type="ECO:0000256" key="1">
    <source>
        <dbReference type="ARBA" id="ARBA00004123"/>
    </source>
</evidence>
<evidence type="ECO:0000256" key="2">
    <source>
        <dbReference type="ARBA" id="ARBA00006357"/>
    </source>
</evidence>
<evidence type="ECO:0000313" key="9">
    <source>
        <dbReference type="Proteomes" id="UP000789390"/>
    </source>
</evidence>
<dbReference type="CDD" id="cd06145">
    <property type="entry name" value="REX1_like"/>
    <property type="match status" value="1"/>
</dbReference>
<comment type="similarity">
    <text evidence="2">Belongs to the REXO1/REXO3 family.</text>
</comment>
<keyword evidence="3" id="KW-0540">Nuclease</keyword>
<evidence type="ECO:0000256" key="3">
    <source>
        <dbReference type="ARBA" id="ARBA00022722"/>
    </source>
</evidence>
<dbReference type="EMBL" id="CAKKLH010000277">
    <property type="protein sequence ID" value="CAH0107547.1"/>
    <property type="molecule type" value="Genomic_DNA"/>
</dbReference>
<keyword evidence="9" id="KW-1185">Reference proteome</keyword>
<dbReference type="SMART" id="SM00479">
    <property type="entry name" value="EXOIII"/>
    <property type="match status" value="1"/>
</dbReference>
<dbReference type="SUPFAM" id="SSF53098">
    <property type="entry name" value="Ribonuclease H-like"/>
    <property type="match status" value="1"/>
</dbReference>
<keyword evidence="6" id="KW-0539">Nucleus</keyword>
<dbReference type="InterPro" id="IPR047021">
    <property type="entry name" value="REXO1/3/4-like"/>
</dbReference>
<dbReference type="InterPro" id="IPR034922">
    <property type="entry name" value="REX1-like_exo"/>
</dbReference>
<sequence>MAYSTKTPSNLYKSMQRYVLTPQQQEVNCYPRRDVQNKAIINPQRVSQLQSMPSVKLAHDERMCNRSTTVYKVDCNGMSVNRDDTCSYHWGSSYPRRGGYKTPYSCCNRDSNSKGCTKNKWHISNIGNLDCSRKEFVSTIEKSQLPDGNYGVYALDCEMVYTTESAELTRIAVISSDGKMVYETFVKPNNKILYYNTRFSGITEEDLLNVKTTLKDVQSFLLDLLSSKSILIGHGLDGDLRALRMMHDTVIDTSGKNNCREDAIVCMELMMWKIKQL</sequence>
<dbReference type="GO" id="GO:0004527">
    <property type="term" value="F:exonuclease activity"/>
    <property type="evidence" value="ECO:0007669"/>
    <property type="project" value="UniProtKB-KW"/>
</dbReference>
<dbReference type="Pfam" id="PF00929">
    <property type="entry name" value="RNase_T"/>
    <property type="match status" value="1"/>
</dbReference>
<organism evidence="8 9">
    <name type="scientific">Daphnia galeata</name>
    <dbReference type="NCBI Taxonomy" id="27404"/>
    <lineage>
        <taxon>Eukaryota</taxon>
        <taxon>Metazoa</taxon>
        <taxon>Ecdysozoa</taxon>
        <taxon>Arthropoda</taxon>
        <taxon>Crustacea</taxon>
        <taxon>Branchiopoda</taxon>
        <taxon>Diplostraca</taxon>
        <taxon>Cladocera</taxon>
        <taxon>Anomopoda</taxon>
        <taxon>Daphniidae</taxon>
        <taxon>Daphnia</taxon>
    </lineage>
</organism>
<evidence type="ECO:0000256" key="4">
    <source>
        <dbReference type="ARBA" id="ARBA00022801"/>
    </source>
</evidence>
<dbReference type="Proteomes" id="UP000789390">
    <property type="component" value="Unassembled WGS sequence"/>
</dbReference>
<dbReference type="GO" id="GO:0003676">
    <property type="term" value="F:nucleic acid binding"/>
    <property type="evidence" value="ECO:0007669"/>
    <property type="project" value="InterPro"/>
</dbReference>
<accession>A0A8J2RRK4</accession>
<dbReference type="PANTHER" id="PTHR12801:SF115">
    <property type="entry name" value="FI18136P1-RELATED"/>
    <property type="match status" value="1"/>
</dbReference>
<evidence type="ECO:0000313" key="8">
    <source>
        <dbReference type="EMBL" id="CAH0107547.1"/>
    </source>
</evidence>
<evidence type="ECO:0000259" key="7">
    <source>
        <dbReference type="SMART" id="SM00479"/>
    </source>
</evidence>
<dbReference type="InterPro" id="IPR012337">
    <property type="entry name" value="RNaseH-like_sf"/>
</dbReference>
<dbReference type="Gene3D" id="3.30.420.10">
    <property type="entry name" value="Ribonuclease H-like superfamily/Ribonuclease H"/>
    <property type="match status" value="1"/>
</dbReference>
<dbReference type="InterPro" id="IPR013520">
    <property type="entry name" value="Ribonucl_H"/>
</dbReference>
<comment type="caution">
    <text evidence="8">The sequence shown here is derived from an EMBL/GenBank/DDBJ whole genome shotgun (WGS) entry which is preliminary data.</text>
</comment>